<dbReference type="PANTHER" id="PTHR34385">
    <property type="entry name" value="D-ALANYL-D-ALANINE CARBOXYPEPTIDASE"/>
    <property type="match status" value="1"/>
</dbReference>
<evidence type="ECO:0000313" key="3">
    <source>
        <dbReference type="EMBL" id="PXZ03621.1"/>
    </source>
</evidence>
<dbReference type="RefSeq" id="WP_110434787.1">
    <property type="nucleotide sequence ID" value="NZ_QGLR01000018.1"/>
</dbReference>
<organism evidence="3 4">
    <name type="scientific">Gilliamella apicola</name>
    <dbReference type="NCBI Taxonomy" id="1196095"/>
    <lineage>
        <taxon>Bacteria</taxon>
        <taxon>Pseudomonadati</taxon>
        <taxon>Pseudomonadota</taxon>
        <taxon>Gammaproteobacteria</taxon>
        <taxon>Orbales</taxon>
        <taxon>Orbaceae</taxon>
        <taxon>Gilliamella</taxon>
    </lineage>
</organism>
<feature type="chain" id="PRO_5015858502" description="D-alanyl-D-alanine carboxypeptidase-like core domain-containing protein" evidence="1">
    <location>
        <begin position="30"/>
        <end position="250"/>
    </location>
</feature>
<dbReference type="OrthoDB" id="9792074at2"/>
<keyword evidence="4" id="KW-1185">Reference proteome</keyword>
<proteinExistence type="predicted"/>
<feature type="domain" description="D-alanyl-D-alanine carboxypeptidase-like core" evidence="2">
    <location>
        <begin position="65"/>
        <end position="200"/>
    </location>
</feature>
<feature type="signal peptide" evidence="1">
    <location>
        <begin position="1"/>
        <end position="29"/>
    </location>
</feature>
<dbReference type="CDD" id="cd14847">
    <property type="entry name" value="DD-carboxypeptidase_like"/>
    <property type="match status" value="1"/>
</dbReference>
<name>A0A2V4DXJ1_9GAMM</name>
<keyword evidence="1" id="KW-0732">Signal</keyword>
<gene>
    <name evidence="3" type="ORF">DKK70_15475</name>
</gene>
<dbReference type="GO" id="GO:0006508">
    <property type="term" value="P:proteolysis"/>
    <property type="evidence" value="ECO:0007669"/>
    <property type="project" value="InterPro"/>
</dbReference>
<dbReference type="InterPro" id="IPR052179">
    <property type="entry name" value="DD-CPase-like"/>
</dbReference>
<dbReference type="Proteomes" id="UP000247932">
    <property type="component" value="Unassembled WGS sequence"/>
</dbReference>
<dbReference type="Gene3D" id="3.30.1380.10">
    <property type="match status" value="1"/>
</dbReference>
<reference evidence="3 4" key="1">
    <citation type="submission" date="2018-05" db="EMBL/GenBank/DDBJ databases">
        <title>Reference genomes for bee gut microbiota database.</title>
        <authorList>
            <person name="Ellegaard K.M."/>
        </authorList>
    </citation>
    <scope>NUCLEOTIDE SEQUENCE [LARGE SCALE GENOMIC DNA]</scope>
    <source>
        <strain evidence="3 4">ESL0182</strain>
    </source>
</reference>
<dbReference type="AlphaFoldDB" id="A0A2V4DXJ1"/>
<dbReference type="Pfam" id="PF02557">
    <property type="entry name" value="VanY"/>
    <property type="match status" value="1"/>
</dbReference>
<dbReference type="EMBL" id="QGLR01000018">
    <property type="protein sequence ID" value="PXZ03621.1"/>
    <property type="molecule type" value="Genomic_DNA"/>
</dbReference>
<evidence type="ECO:0000313" key="4">
    <source>
        <dbReference type="Proteomes" id="UP000247932"/>
    </source>
</evidence>
<dbReference type="PANTHER" id="PTHR34385:SF1">
    <property type="entry name" value="PEPTIDOGLYCAN L-ALANYL-D-GLUTAMATE ENDOPEPTIDASE CWLK"/>
    <property type="match status" value="1"/>
</dbReference>
<dbReference type="STRING" id="1196095.GAPWK_2728"/>
<dbReference type="InterPro" id="IPR009045">
    <property type="entry name" value="Zn_M74/Hedgehog-like"/>
</dbReference>
<accession>A0A2V4DXJ1</accession>
<evidence type="ECO:0000256" key="1">
    <source>
        <dbReference type="SAM" id="SignalP"/>
    </source>
</evidence>
<dbReference type="InterPro" id="IPR003709">
    <property type="entry name" value="VanY-like_core_dom"/>
</dbReference>
<protein>
    <recommendedName>
        <fullName evidence="2">D-alanyl-D-alanine carboxypeptidase-like core domain-containing protein</fullName>
    </recommendedName>
</protein>
<dbReference type="GO" id="GO:0008233">
    <property type="term" value="F:peptidase activity"/>
    <property type="evidence" value="ECO:0007669"/>
    <property type="project" value="InterPro"/>
</dbReference>
<comment type="caution">
    <text evidence="3">The sequence shown here is derived from an EMBL/GenBank/DDBJ whole genome shotgun (WGS) entry which is preliminary data.</text>
</comment>
<evidence type="ECO:0000259" key="2">
    <source>
        <dbReference type="Pfam" id="PF02557"/>
    </source>
</evidence>
<sequence>MMKKIIKLKTIINFTQTLTLLLCSTFTMAQSIPLNKLTGQFNEKNDSDFIALDSTILPVNKKGMYLQKEPAQQLIKAYNDFKKSYPDIPFIVVSATRNYTYQNGIWQRKWDALVPKLVEPQKIAKEILKLSSMPGTSRHHWGTDIDITSLSSEYFQKDKQGIILYQWLRENLPKYGFCQPFNDGRNGGYLPEEWHWSYKPIAKQYLVQYKTILETNPQTILQNLNFTGSDKITLESLVKEYVLTVNSECY</sequence>
<dbReference type="SUPFAM" id="SSF55166">
    <property type="entry name" value="Hedgehog/DD-peptidase"/>
    <property type="match status" value="1"/>
</dbReference>